<evidence type="ECO:0000313" key="2">
    <source>
        <dbReference type="Proteomes" id="UP001208651"/>
    </source>
</evidence>
<feature type="non-terminal residue" evidence="1">
    <location>
        <position position="1"/>
    </location>
</feature>
<dbReference type="InterPro" id="IPR016896">
    <property type="entry name" value="DUF2860"/>
</dbReference>
<accession>A0AAW5RR42</accession>
<protein>
    <submittedName>
        <fullName evidence="1">DUF2860 domain-containing protein</fullName>
    </submittedName>
</protein>
<dbReference type="AlphaFoldDB" id="A0AAW5RR42"/>
<dbReference type="Pfam" id="PF11059">
    <property type="entry name" value="DUF2860"/>
    <property type="match status" value="1"/>
</dbReference>
<reference evidence="1" key="1">
    <citation type="submission" date="2022-01" db="EMBL/GenBank/DDBJ databases">
        <title>Comparison of Fish pathogen Aeromonas spp.</title>
        <authorList>
            <person name="Dubey S."/>
            <person name="Sorum H."/>
            <person name="Munangandu H.M."/>
        </authorList>
    </citation>
    <scope>NUCLEOTIDE SEQUENCE</scope>
    <source>
        <strain evidence="1">SD/21-15</strain>
    </source>
</reference>
<dbReference type="EMBL" id="JAJVCY010000107">
    <property type="protein sequence ID" value="MCV3290952.1"/>
    <property type="molecule type" value="Genomic_DNA"/>
</dbReference>
<sequence length="114" mass="12789">LEPAFIYRQADLDGSAQSYESNGMQLTFAKRASQWSFVSNVYMGQTKYDEANPIFNQQADSDEFAINGTFFWHRLFGIAPLSATLTAGYAKSDSEIGFYDTESTVFSTGLLYNF</sequence>
<dbReference type="RefSeq" id="WP_263686696.1">
    <property type="nucleotide sequence ID" value="NZ_JAJVCY010000107.1"/>
</dbReference>
<dbReference type="Proteomes" id="UP001208651">
    <property type="component" value="Unassembled WGS sequence"/>
</dbReference>
<gene>
    <name evidence="1" type="ORF">LZT28_22510</name>
</gene>
<evidence type="ECO:0000313" key="1">
    <source>
        <dbReference type="EMBL" id="MCV3290952.1"/>
    </source>
</evidence>
<comment type="caution">
    <text evidence="1">The sequence shown here is derived from an EMBL/GenBank/DDBJ whole genome shotgun (WGS) entry which is preliminary data.</text>
</comment>
<name>A0AAW5RR42_AERME</name>
<organism evidence="1 2">
    <name type="scientific">Aeromonas media</name>
    <dbReference type="NCBI Taxonomy" id="651"/>
    <lineage>
        <taxon>Bacteria</taxon>
        <taxon>Pseudomonadati</taxon>
        <taxon>Pseudomonadota</taxon>
        <taxon>Gammaproteobacteria</taxon>
        <taxon>Aeromonadales</taxon>
        <taxon>Aeromonadaceae</taxon>
        <taxon>Aeromonas</taxon>
    </lineage>
</organism>
<proteinExistence type="predicted"/>